<feature type="transmembrane region" description="Helical" evidence="1">
    <location>
        <begin position="118"/>
        <end position="135"/>
    </location>
</feature>
<name>G4CSQ1_9NEIS</name>
<evidence type="ECO:0000313" key="2">
    <source>
        <dbReference type="EMBL" id="EGZ44607.1"/>
    </source>
</evidence>
<dbReference type="STRING" id="1030841.HMPREF9370_2133"/>
<protein>
    <submittedName>
        <fullName evidence="2">CDP-diacylglycerol-glycerol-3-phosphate 3-phosphatidyltransferase</fullName>
        <ecNumber evidence="2">2.7.8.5</ecNumber>
    </submittedName>
</protein>
<gene>
    <name evidence="2" type="primary">pgsAb</name>
    <name evidence="2" type="ORF">HMPREF9370_2133</name>
</gene>
<proteinExistence type="predicted"/>
<keyword evidence="1" id="KW-0472">Membrane</keyword>
<dbReference type="GO" id="GO:0008444">
    <property type="term" value="F:CDP-diacylglycerol-glycerol-3-phosphate 3-phosphatidyltransferase activity"/>
    <property type="evidence" value="ECO:0007669"/>
    <property type="project" value="UniProtKB-EC"/>
</dbReference>
<dbReference type="Proteomes" id="UP000005336">
    <property type="component" value="Unassembled WGS sequence"/>
</dbReference>
<keyword evidence="3" id="KW-1185">Reference proteome</keyword>
<dbReference type="InterPro" id="IPR043130">
    <property type="entry name" value="CDP-OH_PTrfase_TM_dom"/>
</dbReference>
<dbReference type="GO" id="GO:0016020">
    <property type="term" value="C:membrane"/>
    <property type="evidence" value="ECO:0007669"/>
    <property type="project" value="InterPro"/>
</dbReference>
<dbReference type="Pfam" id="PF01066">
    <property type="entry name" value="CDP-OH_P_transf"/>
    <property type="match status" value="1"/>
</dbReference>
<dbReference type="Gene3D" id="1.20.120.1760">
    <property type="match status" value="1"/>
</dbReference>
<keyword evidence="1" id="KW-0812">Transmembrane</keyword>
<evidence type="ECO:0000256" key="1">
    <source>
        <dbReference type="SAM" id="Phobius"/>
    </source>
</evidence>
<dbReference type="InterPro" id="IPR000462">
    <property type="entry name" value="CDP-OH_P_trans"/>
</dbReference>
<dbReference type="EMBL" id="AGAZ01000070">
    <property type="protein sequence ID" value="EGZ44607.1"/>
    <property type="molecule type" value="Genomic_DNA"/>
</dbReference>
<comment type="caution">
    <text evidence="2">The sequence shown here is derived from an EMBL/GenBank/DDBJ whole genome shotgun (WGS) entry which is preliminary data.</text>
</comment>
<dbReference type="AlphaFoldDB" id="G4CSQ1"/>
<keyword evidence="1" id="KW-1133">Transmembrane helix</keyword>
<organism evidence="2 3">
    <name type="scientific">Neisseria wadsworthii 9715</name>
    <dbReference type="NCBI Taxonomy" id="1030841"/>
    <lineage>
        <taxon>Bacteria</taxon>
        <taxon>Pseudomonadati</taxon>
        <taxon>Pseudomonadota</taxon>
        <taxon>Betaproteobacteria</taxon>
        <taxon>Neisseriales</taxon>
        <taxon>Neisseriaceae</taxon>
        <taxon>Neisseria</taxon>
    </lineage>
</organism>
<keyword evidence="2" id="KW-0808">Transferase</keyword>
<accession>G4CSQ1</accession>
<reference evidence="2 3" key="1">
    <citation type="submission" date="2011-06" db="EMBL/GenBank/DDBJ databases">
        <authorList>
            <person name="Muzny D."/>
            <person name="Qin X."/>
            <person name="Deng J."/>
            <person name="Jiang H."/>
            <person name="Liu Y."/>
            <person name="Qu J."/>
            <person name="Song X.-Z."/>
            <person name="Zhang L."/>
            <person name="Thornton R."/>
            <person name="Coyle M."/>
            <person name="Francisco L."/>
            <person name="Jackson L."/>
            <person name="Javaid M."/>
            <person name="Korchina V."/>
            <person name="Kovar C."/>
            <person name="Mata R."/>
            <person name="Mathew T."/>
            <person name="Ngo R."/>
            <person name="Nguyen L."/>
            <person name="Nguyen N."/>
            <person name="Okwuonu G."/>
            <person name="Ongeri F."/>
            <person name="Pham C."/>
            <person name="Simmons D."/>
            <person name="Wilczek-Boney K."/>
            <person name="Hale W."/>
            <person name="Jakkamsetti A."/>
            <person name="Pham P."/>
            <person name="Ruth R."/>
            <person name="San Lucas F."/>
            <person name="Warren J."/>
            <person name="Zhang J."/>
            <person name="Zhao Z."/>
            <person name="Zhou C."/>
            <person name="Zhu D."/>
            <person name="Lee S."/>
            <person name="Bess C."/>
            <person name="Blankenburg K."/>
            <person name="Forbes L."/>
            <person name="Fu Q."/>
            <person name="Gubbala S."/>
            <person name="Hirani K."/>
            <person name="Jayaseelan J.C."/>
            <person name="Lara F."/>
            <person name="Munidasa M."/>
            <person name="Palculict T."/>
            <person name="Patil S."/>
            <person name="Pu L.-L."/>
            <person name="Saada N."/>
            <person name="Tang L."/>
            <person name="Weissenberger G."/>
            <person name="Zhu Y."/>
            <person name="Hemphill L."/>
            <person name="Shang Y."/>
            <person name="Youmans B."/>
            <person name="Ayvaz T."/>
            <person name="Ross M."/>
            <person name="Santibanez J."/>
            <person name="Aqrawi P."/>
            <person name="Gross S."/>
            <person name="Joshi V."/>
            <person name="Fowler G."/>
            <person name="Nazareth L."/>
            <person name="Reid J."/>
            <person name="Worley K."/>
            <person name="Petrosino J."/>
            <person name="Highlander S."/>
            <person name="Gibbs R."/>
        </authorList>
    </citation>
    <scope>NUCLEOTIDE SEQUENCE [LARGE SCALE GENOMIC DNA]</scope>
    <source>
        <strain evidence="2 3">9715</strain>
    </source>
</reference>
<dbReference type="EC" id="2.7.8.5" evidence="2"/>
<dbReference type="HOGENOM" id="CLU_091604_0_0_4"/>
<dbReference type="OrthoDB" id="1034332at2"/>
<feature type="transmembrane region" description="Helical" evidence="1">
    <location>
        <begin position="178"/>
        <end position="195"/>
    </location>
</feature>
<evidence type="ECO:0000313" key="3">
    <source>
        <dbReference type="Proteomes" id="UP000005336"/>
    </source>
</evidence>
<dbReference type="GO" id="GO:0008654">
    <property type="term" value="P:phospholipid biosynthetic process"/>
    <property type="evidence" value="ECO:0007669"/>
    <property type="project" value="InterPro"/>
</dbReference>
<sequence length="230" mass="24846">MTTHNNRRPVAFRNNKWIVRFAAWLAAKDSPSPNQISILSAVFAACGAGLLAYSQHAAALVGCAIFIQLRLMCNLLDGMVAVEGSKKTDTGEIYNEFPDRVADSVLIVALGYAIGQSWLGWLGALLAMATAYIRVFGGSLGFPQDFLGPMAKQQRMAVLALGCLLGAIESHYNQTNFLLGVSLVAIVIGSGITCYKRTQAIAELMRLRAADTPSEDEVESSRKNDLDSTW</sequence>
<dbReference type="RefSeq" id="WP_009117273.1">
    <property type="nucleotide sequence ID" value="NZ_JH165159.1"/>
</dbReference>
<dbReference type="PATRIC" id="fig|1030841.3.peg.2124"/>